<dbReference type="PANTHER" id="PTHR30185:SF18">
    <property type="entry name" value="TRANSCRIPTIONAL REGULATOR MTLR"/>
    <property type="match status" value="1"/>
</dbReference>
<evidence type="ECO:0000313" key="11">
    <source>
        <dbReference type="Proteomes" id="UP001255050"/>
    </source>
</evidence>
<dbReference type="SUPFAM" id="SSF63520">
    <property type="entry name" value="PTS-regulatory domain, PRD"/>
    <property type="match status" value="2"/>
</dbReference>
<keyword evidence="2" id="KW-0808">Transferase</keyword>
<feature type="domain" description="PTS EIIA type-2" evidence="7">
    <location>
        <begin position="517"/>
        <end position="674"/>
    </location>
</feature>
<evidence type="ECO:0000256" key="2">
    <source>
        <dbReference type="ARBA" id="ARBA00022679"/>
    </source>
</evidence>
<dbReference type="InterPro" id="IPR036390">
    <property type="entry name" value="WH_DNA-bd_sf"/>
</dbReference>
<evidence type="ECO:0000256" key="4">
    <source>
        <dbReference type="ARBA" id="ARBA00023015"/>
    </source>
</evidence>
<dbReference type="InterPro" id="IPR036095">
    <property type="entry name" value="PTS_EIIB-like_sf"/>
</dbReference>
<keyword evidence="11" id="KW-1185">Reference proteome</keyword>
<accession>A0ABU1F093</accession>
<evidence type="ECO:0000313" key="10">
    <source>
        <dbReference type="EMBL" id="MDR5603790.1"/>
    </source>
</evidence>
<dbReference type="Pfam" id="PF00874">
    <property type="entry name" value="PRD"/>
    <property type="match status" value="2"/>
</dbReference>
<keyword evidence="3" id="KW-0677">Repeat</keyword>
<protein>
    <submittedName>
        <fullName evidence="10">BglG family transcription antiterminator</fullName>
    </submittedName>
</protein>
<evidence type="ECO:0000259" key="9">
    <source>
        <dbReference type="PROSITE" id="PS51372"/>
    </source>
</evidence>
<reference evidence="10 11" key="1">
    <citation type="submission" date="2023-08" db="EMBL/GenBank/DDBJ databases">
        <title>Whole genome sequencing of Staphylococcus coagulans NN-2474.</title>
        <authorList>
            <person name="Kropotov V.S."/>
            <person name="Boriskina E.V."/>
            <person name="Gordinskaya N.A."/>
            <person name="Shkurkina I.S."/>
            <person name="Kryazhev D.V."/>
            <person name="Alekseeva A.E."/>
            <person name="Makhova M.A."/>
        </authorList>
    </citation>
    <scope>NUCLEOTIDE SEQUENCE [LARGE SCALE GENOMIC DNA]</scope>
    <source>
        <strain evidence="10 11">NN-2474</strain>
    </source>
</reference>
<dbReference type="Pfam" id="PF00359">
    <property type="entry name" value="PTS_EIIA_2"/>
    <property type="match status" value="1"/>
</dbReference>
<dbReference type="SUPFAM" id="SSF52794">
    <property type="entry name" value="PTS system IIB component-like"/>
    <property type="match status" value="1"/>
</dbReference>
<dbReference type="InterPro" id="IPR007737">
    <property type="entry name" value="Mga_HTH"/>
</dbReference>
<dbReference type="Gene3D" id="1.10.10.10">
    <property type="entry name" value="Winged helix-like DNA-binding domain superfamily/Winged helix DNA-binding domain"/>
    <property type="match status" value="1"/>
</dbReference>
<evidence type="ECO:0000259" key="8">
    <source>
        <dbReference type="PROSITE" id="PS51099"/>
    </source>
</evidence>
<organism evidence="10 11">
    <name type="scientific">Staphylococcus coagulans</name>
    <dbReference type="NCBI Taxonomy" id="74706"/>
    <lineage>
        <taxon>Bacteria</taxon>
        <taxon>Bacillati</taxon>
        <taxon>Bacillota</taxon>
        <taxon>Bacilli</taxon>
        <taxon>Bacillales</taxon>
        <taxon>Staphylococcaceae</taxon>
        <taxon>Staphylococcus</taxon>
    </lineage>
</organism>
<proteinExistence type="predicted"/>
<evidence type="ECO:0000256" key="5">
    <source>
        <dbReference type="ARBA" id="ARBA00023159"/>
    </source>
</evidence>
<evidence type="ECO:0000256" key="1">
    <source>
        <dbReference type="ARBA" id="ARBA00011798"/>
    </source>
</evidence>
<dbReference type="RefSeq" id="WP_309551857.1">
    <property type="nucleotide sequence ID" value="NZ_JAVJGV010000058.1"/>
</dbReference>
<dbReference type="PROSITE" id="PS51094">
    <property type="entry name" value="PTS_EIIA_TYPE_2"/>
    <property type="match status" value="1"/>
</dbReference>
<gene>
    <name evidence="10" type="ORF">RCO12_10140</name>
</gene>
<dbReference type="PROSITE" id="PS51372">
    <property type="entry name" value="PRD_2"/>
    <property type="match status" value="2"/>
</dbReference>
<keyword evidence="4" id="KW-0805">Transcription regulation</keyword>
<dbReference type="Pfam" id="PF05043">
    <property type="entry name" value="Mga"/>
    <property type="match status" value="1"/>
</dbReference>
<dbReference type="Gene3D" id="1.10.1790.10">
    <property type="entry name" value="PRD domain"/>
    <property type="match status" value="2"/>
</dbReference>
<dbReference type="Gene3D" id="3.40.50.2300">
    <property type="match status" value="1"/>
</dbReference>
<dbReference type="Pfam" id="PF08279">
    <property type="entry name" value="HTH_11"/>
    <property type="match status" value="1"/>
</dbReference>
<sequence length="674" mass="78014">MFLSSREKRIIEILIKYRETYIRIYDIAQQLGVSSRTIHRELKHVESYLETFAIVLERVSKQGIRIVGHEYDMKRLFKDVSENTAMDLSLEEQKAIILYALIQTKEPIKQFSLAEEIGVSIQTLSKLLDELSQDIHLYQLSISRKRGEGIQLLGPESKKREFLSQLMVNKLNSTSVYSVIENHFVYQSLHQSQQSIVNLEQIFQVERILMDDLGRLPYSLTESSYLSLTIHIVLGINRMKNDEYVAINDEIYDSVKSTLEQEIARDIASRLEEIYDVKFNEAEITFITIHLRGAKRKGFRADKSEQSDLKTIIQFVDAVEQISGQHFEDRANLIEGLKLHIHPAINRLSSNIETYNPLTQMIQYKYPLLFKQIKQALTIVWPELAFPDSEIAFIVLHFGGSIKRHKKAPLNLLVVCSSGVGTSRLLAARLKNTFRDIERITQASVSDLNHLNLESFDGIISTVNLDIKQPFITVNPLLPESDITYVSRFLKLNTMHHSNHETHTKILMKDNENLINSMRDAVHLIDSMKIEHRQVDNWSMYIANHLLNEQAIQDVNQFSQYLQEKLANHPGWLLSPYPVAIPHLRDSIILKPVILVTILDTPIKMSNTQAYDFKVKYMISMFIPDNEEMAQLVSQFIEEVGEHFEDIETFMKEPEKLRTILKSKISEKIKNNFM</sequence>
<dbReference type="SUPFAM" id="SSF55804">
    <property type="entry name" value="Phoshotransferase/anion transport protein"/>
    <property type="match status" value="1"/>
</dbReference>
<dbReference type="InterPro" id="IPR013196">
    <property type="entry name" value="HTH_11"/>
</dbReference>
<dbReference type="EMBL" id="JAVJGV010000058">
    <property type="protein sequence ID" value="MDR5603790.1"/>
    <property type="molecule type" value="Genomic_DNA"/>
</dbReference>
<dbReference type="InterPro" id="IPR013011">
    <property type="entry name" value="PTS_EIIB_2"/>
</dbReference>
<feature type="domain" description="PTS EIIB type-2" evidence="8">
    <location>
        <begin position="410"/>
        <end position="498"/>
    </location>
</feature>
<evidence type="ECO:0000256" key="3">
    <source>
        <dbReference type="ARBA" id="ARBA00022737"/>
    </source>
</evidence>
<name>A0ABU1F093_9STAP</name>
<feature type="domain" description="PRD" evidence="9">
    <location>
        <begin position="193"/>
        <end position="301"/>
    </location>
</feature>
<feature type="domain" description="PRD" evidence="9">
    <location>
        <begin position="303"/>
        <end position="408"/>
    </location>
</feature>
<comment type="subunit">
    <text evidence="1">Homodimer or homotrimer. Seems to be a monomer when not phosphorylated.</text>
</comment>
<dbReference type="PANTHER" id="PTHR30185">
    <property type="entry name" value="CRYPTIC BETA-GLUCOSIDE BGL OPERON ANTITERMINATOR"/>
    <property type="match status" value="1"/>
</dbReference>
<dbReference type="PROSITE" id="PS51099">
    <property type="entry name" value="PTS_EIIB_TYPE_2"/>
    <property type="match status" value="1"/>
</dbReference>
<dbReference type="Gene3D" id="3.40.930.10">
    <property type="entry name" value="Mannitol-specific EII, Chain A"/>
    <property type="match status" value="1"/>
</dbReference>
<evidence type="ECO:0000259" key="7">
    <source>
        <dbReference type="PROSITE" id="PS51094"/>
    </source>
</evidence>
<keyword evidence="5" id="KW-0010">Activator</keyword>
<dbReference type="InterPro" id="IPR011608">
    <property type="entry name" value="PRD"/>
</dbReference>
<keyword evidence="6" id="KW-0804">Transcription</keyword>
<dbReference type="InterPro" id="IPR036634">
    <property type="entry name" value="PRD_sf"/>
</dbReference>
<dbReference type="InterPro" id="IPR050661">
    <property type="entry name" value="BglG_antiterminators"/>
</dbReference>
<dbReference type="InterPro" id="IPR036388">
    <property type="entry name" value="WH-like_DNA-bd_sf"/>
</dbReference>
<dbReference type="SUPFAM" id="SSF46785">
    <property type="entry name" value="Winged helix' DNA-binding domain"/>
    <property type="match status" value="1"/>
</dbReference>
<dbReference type="CDD" id="cd05568">
    <property type="entry name" value="PTS_IIB_bgl_like"/>
    <property type="match status" value="1"/>
</dbReference>
<dbReference type="InterPro" id="IPR002178">
    <property type="entry name" value="PTS_EIIA_type-2_dom"/>
</dbReference>
<dbReference type="Proteomes" id="UP001255050">
    <property type="component" value="Unassembled WGS sequence"/>
</dbReference>
<evidence type="ECO:0000256" key="6">
    <source>
        <dbReference type="ARBA" id="ARBA00023163"/>
    </source>
</evidence>
<comment type="caution">
    <text evidence="10">The sequence shown here is derived from an EMBL/GenBank/DDBJ whole genome shotgun (WGS) entry which is preliminary data.</text>
</comment>
<dbReference type="InterPro" id="IPR016152">
    <property type="entry name" value="PTrfase/Anion_transptr"/>
</dbReference>